<dbReference type="InterPro" id="IPR013852">
    <property type="entry name" value="Transl_elong_P/YeiP_CS"/>
</dbReference>
<protein>
    <recommendedName>
        <fullName evidence="4">Elongation factor P C-terminal domain-containing protein</fullName>
    </recommendedName>
</protein>
<dbReference type="CDD" id="cd04470">
    <property type="entry name" value="S1_EF-P_repeat_1"/>
    <property type="match status" value="1"/>
</dbReference>
<sequence length="115" mass="12603">YLYSDGDLYYFMDNESYEQITLAAVQIGEGINYLKEGLNLEILTCKGEAVNIELPVTVELQVTETEPGFKGDTATGGSKPAKVETGITIQVPLFITMGDIIKVDTRSGEYLERAS</sequence>
<dbReference type="Pfam" id="PF01132">
    <property type="entry name" value="EFP"/>
    <property type="match status" value="1"/>
</dbReference>
<dbReference type="InterPro" id="IPR001059">
    <property type="entry name" value="Transl_elong_P/YeiP_cen"/>
</dbReference>
<dbReference type="CDD" id="cd05794">
    <property type="entry name" value="S1_EF-P_repeat_2"/>
    <property type="match status" value="1"/>
</dbReference>
<accession>X1HWB5</accession>
<dbReference type="NCBIfam" id="NF001810">
    <property type="entry name" value="PRK00529.1"/>
    <property type="match status" value="1"/>
</dbReference>
<dbReference type="GO" id="GO:0043043">
    <property type="term" value="P:peptide biosynthetic process"/>
    <property type="evidence" value="ECO:0007669"/>
    <property type="project" value="InterPro"/>
</dbReference>
<dbReference type="Gene3D" id="2.40.50.140">
    <property type="entry name" value="Nucleic acid-binding proteins"/>
    <property type="match status" value="2"/>
</dbReference>
<evidence type="ECO:0008006" key="4">
    <source>
        <dbReference type="Google" id="ProtNLM"/>
    </source>
</evidence>
<dbReference type="PANTHER" id="PTHR30053">
    <property type="entry name" value="ELONGATION FACTOR P"/>
    <property type="match status" value="1"/>
</dbReference>
<evidence type="ECO:0000259" key="1">
    <source>
        <dbReference type="SMART" id="SM00841"/>
    </source>
</evidence>
<evidence type="ECO:0000259" key="2">
    <source>
        <dbReference type="SMART" id="SM01185"/>
    </source>
</evidence>
<feature type="domain" description="Translation elongation factor P/YeiP central" evidence="2">
    <location>
        <begin position="1"/>
        <end position="50"/>
    </location>
</feature>
<organism evidence="3">
    <name type="scientific">marine sediment metagenome</name>
    <dbReference type="NCBI Taxonomy" id="412755"/>
    <lineage>
        <taxon>unclassified sequences</taxon>
        <taxon>metagenomes</taxon>
        <taxon>ecological metagenomes</taxon>
    </lineage>
</organism>
<dbReference type="InterPro" id="IPR012340">
    <property type="entry name" value="NA-bd_OB-fold"/>
</dbReference>
<evidence type="ECO:0000313" key="3">
    <source>
        <dbReference type="EMBL" id="GAH58109.1"/>
    </source>
</evidence>
<dbReference type="InterPro" id="IPR015365">
    <property type="entry name" value="Elong-fact-P_C"/>
</dbReference>
<dbReference type="Pfam" id="PF09285">
    <property type="entry name" value="Elong-fact-P_C"/>
    <property type="match status" value="1"/>
</dbReference>
<comment type="caution">
    <text evidence="3">The sequence shown here is derived from an EMBL/GenBank/DDBJ whole genome shotgun (WGS) entry which is preliminary data.</text>
</comment>
<feature type="non-terminal residue" evidence="3">
    <location>
        <position position="1"/>
    </location>
</feature>
<dbReference type="SMART" id="SM00841">
    <property type="entry name" value="Elong-fact-P_C"/>
    <property type="match status" value="1"/>
</dbReference>
<dbReference type="FunFam" id="2.40.50.140:FF:000004">
    <property type="entry name" value="Elongation factor P"/>
    <property type="match status" value="1"/>
</dbReference>
<dbReference type="SUPFAM" id="SSF50249">
    <property type="entry name" value="Nucleic acid-binding proteins"/>
    <property type="match status" value="2"/>
</dbReference>
<dbReference type="PROSITE" id="PS01275">
    <property type="entry name" value="EFP"/>
    <property type="match status" value="1"/>
</dbReference>
<dbReference type="SMART" id="SM01185">
    <property type="entry name" value="EFP"/>
    <property type="match status" value="1"/>
</dbReference>
<name>X1HWB5_9ZZZZ</name>
<proteinExistence type="predicted"/>
<dbReference type="GO" id="GO:0005829">
    <property type="term" value="C:cytosol"/>
    <property type="evidence" value="ECO:0007669"/>
    <property type="project" value="UniProtKB-ARBA"/>
</dbReference>
<feature type="domain" description="Elongation factor P C-terminal" evidence="1">
    <location>
        <begin position="58"/>
        <end position="113"/>
    </location>
</feature>
<reference evidence="3" key="1">
    <citation type="journal article" date="2014" name="Front. Microbiol.">
        <title>High frequency of phylogenetically diverse reductive dehalogenase-homologous genes in deep subseafloor sedimentary metagenomes.</title>
        <authorList>
            <person name="Kawai M."/>
            <person name="Futagami T."/>
            <person name="Toyoda A."/>
            <person name="Takaki Y."/>
            <person name="Nishi S."/>
            <person name="Hori S."/>
            <person name="Arai W."/>
            <person name="Tsubouchi T."/>
            <person name="Morono Y."/>
            <person name="Uchiyama I."/>
            <person name="Ito T."/>
            <person name="Fujiyama A."/>
            <person name="Inagaki F."/>
            <person name="Takami H."/>
        </authorList>
    </citation>
    <scope>NUCLEOTIDE SEQUENCE</scope>
    <source>
        <strain evidence="3">Expedition CK06-06</strain>
    </source>
</reference>
<dbReference type="InterPro" id="IPR020599">
    <property type="entry name" value="Transl_elong_fac_P/YeiP"/>
</dbReference>
<dbReference type="GO" id="GO:0003746">
    <property type="term" value="F:translation elongation factor activity"/>
    <property type="evidence" value="ECO:0007669"/>
    <property type="project" value="InterPro"/>
</dbReference>
<dbReference type="EMBL" id="BARU01021219">
    <property type="protein sequence ID" value="GAH58109.1"/>
    <property type="molecule type" value="Genomic_DNA"/>
</dbReference>
<dbReference type="PANTHER" id="PTHR30053:SF12">
    <property type="entry name" value="ELONGATION FACTOR P (EF-P) FAMILY PROTEIN"/>
    <property type="match status" value="1"/>
</dbReference>
<dbReference type="FunFam" id="2.40.50.140:FF:000009">
    <property type="entry name" value="Elongation factor P"/>
    <property type="match status" value="1"/>
</dbReference>
<gene>
    <name evidence="3" type="ORF">S03H2_34745</name>
</gene>
<dbReference type="AlphaFoldDB" id="X1HWB5"/>